<dbReference type="GO" id="GO:0000160">
    <property type="term" value="P:phosphorelay signal transduction system"/>
    <property type="evidence" value="ECO:0007669"/>
    <property type="project" value="InterPro"/>
</dbReference>
<protein>
    <submittedName>
        <fullName evidence="7">SARP family transcriptional regulator</fullName>
    </submittedName>
</protein>
<dbReference type="InterPro" id="IPR005158">
    <property type="entry name" value="BTAD"/>
</dbReference>
<dbReference type="Proteomes" id="UP000635245">
    <property type="component" value="Unassembled WGS sequence"/>
</dbReference>
<dbReference type="SMART" id="SM01043">
    <property type="entry name" value="BTAD"/>
    <property type="match status" value="1"/>
</dbReference>
<dbReference type="InterPro" id="IPR011990">
    <property type="entry name" value="TPR-like_helical_dom_sf"/>
</dbReference>
<dbReference type="Pfam" id="PF03704">
    <property type="entry name" value="BTAD"/>
    <property type="match status" value="1"/>
</dbReference>
<dbReference type="Gene3D" id="3.40.50.300">
    <property type="entry name" value="P-loop containing nucleotide triphosphate hydrolases"/>
    <property type="match status" value="1"/>
</dbReference>
<dbReference type="SUPFAM" id="SSF48452">
    <property type="entry name" value="TPR-like"/>
    <property type="match status" value="2"/>
</dbReference>
<dbReference type="PRINTS" id="PR00364">
    <property type="entry name" value="DISEASERSIST"/>
</dbReference>
<dbReference type="SMART" id="SM00028">
    <property type="entry name" value="TPR"/>
    <property type="match status" value="6"/>
</dbReference>
<evidence type="ECO:0000313" key="7">
    <source>
        <dbReference type="EMBL" id="MBK1788228.1"/>
    </source>
</evidence>
<keyword evidence="3" id="KW-0238">DNA-binding</keyword>
<dbReference type="InterPro" id="IPR001867">
    <property type="entry name" value="OmpR/PhoB-type_DNA-bd"/>
</dbReference>
<dbReference type="InterPro" id="IPR027417">
    <property type="entry name" value="P-loop_NTPase"/>
</dbReference>
<keyword evidence="2" id="KW-0805">Transcription regulation</keyword>
<organism evidence="7 8">
    <name type="scientific">Prauserella cavernicola</name>
    <dbReference type="NCBI Taxonomy" id="2800127"/>
    <lineage>
        <taxon>Bacteria</taxon>
        <taxon>Bacillati</taxon>
        <taxon>Actinomycetota</taxon>
        <taxon>Actinomycetes</taxon>
        <taxon>Pseudonocardiales</taxon>
        <taxon>Pseudonocardiaceae</taxon>
        <taxon>Prauserella</taxon>
    </lineage>
</organism>
<evidence type="ECO:0000256" key="1">
    <source>
        <dbReference type="ARBA" id="ARBA00005820"/>
    </source>
</evidence>
<keyword evidence="8" id="KW-1185">Reference proteome</keyword>
<dbReference type="InterPro" id="IPR051677">
    <property type="entry name" value="AfsR-DnrI-RedD_regulator"/>
</dbReference>
<evidence type="ECO:0000256" key="4">
    <source>
        <dbReference type="ARBA" id="ARBA00023163"/>
    </source>
</evidence>
<dbReference type="Gene3D" id="1.10.10.10">
    <property type="entry name" value="Winged helix-like DNA-binding domain superfamily/Winged helix DNA-binding domain"/>
    <property type="match status" value="1"/>
</dbReference>
<dbReference type="Gene3D" id="1.25.40.10">
    <property type="entry name" value="Tetratricopeptide repeat domain"/>
    <property type="match status" value="2"/>
</dbReference>
<dbReference type="InterPro" id="IPR049945">
    <property type="entry name" value="AAA_22"/>
</dbReference>
<feature type="domain" description="OmpR/PhoB-type" evidence="5">
    <location>
        <begin position="60"/>
        <end position="134"/>
    </location>
</feature>
<evidence type="ECO:0000259" key="6">
    <source>
        <dbReference type="SMART" id="SM01043"/>
    </source>
</evidence>
<dbReference type="SUPFAM" id="SSF46894">
    <property type="entry name" value="C-terminal effector domain of the bipartite response regulators"/>
    <property type="match status" value="1"/>
</dbReference>
<sequence length="1013" mass="110267">MFRTRWPVQRSPTGLPLALSDRAVWTYDPGLTWSAQRWGWSSVTATLFRLLGPLEVVVEGRAVPLGGRKPRMLLAALLLQPGVTVSKDHLAEVLWPDSPPASAAANLRTYVHFLRARLEGSGAGLERSSSGYLLTVEPGLLDTTLFEDRLAEARTALGGADPRSALALLTEAERLWRGPALADLPHSHTWGAPLARLAELRLGAHELRLRTRVDLGEYEEAVAELRGLLEKHPLREEFWLQLVRALDLGGRRAEAVTAYTEAEQVLRDELDARPGPRLRELYATLSTAPAPTRPPPPAPAQAPGCRLPLNLPDFTGRRDCVTELAGLIRRRGTEGLPTVAVLSGPPGVGKSAVAVHVAHAVREEFPDGQLHLALGGTTATPRRPGDLLAELLRALGVPDSTLPRQQTERAALLRARLTTARLCVVLDDAADAAQVRPLLPGAGTCAVLVTSRARLPDLAGATPVELDVLPPAEAKGLLTAVVGEDRAAAEPEAADELLDSCGHLPLAIRVAGAKLAHRPGWTLRMFADRLSDERRRLDELRVGDLAVRASVTLSYDQLPGSAARALRGLGCLGAVRFPAWAAAAVLDRVHADDVLDVLLDAHLVEPVGTDAAGRPRYRLHDLLRCYAAERAEHDDGEARLDVARRVLEGYLELALEATERMPVRFFGLLPARDDRRWVPDESAGLLADPVAWFEAEHHTGVAAVSLAARLGLDDLAWRLAAAFLPYFDLRDHHDDWMSTHRIGLDAAKRTGDARGQAILLRNLGQLLIYQDDYDGALASFMRAHALFLAEGDERGAAVALTGRTTVHRILGEHDAGLRCCHEALTLFARTGDRHGEAVARLAIGSLWLARGCTATADRWFSEARELAAELGDRHRQAHALQRQALLHQRRGRLGAARQQLDEAIAIFTELGDDRCVGYAHQSLGELCLCSGDLAHAQLLLVNSLSATRLSGDRRSEAEVSERLGELHDALGQPERSRRYYASALALWRELDITERAQRLLPGRRDDAYTAGRA</sequence>
<evidence type="ECO:0000259" key="5">
    <source>
        <dbReference type="SMART" id="SM00862"/>
    </source>
</evidence>
<dbReference type="GO" id="GO:0003677">
    <property type="term" value="F:DNA binding"/>
    <property type="evidence" value="ECO:0007669"/>
    <property type="project" value="UniProtKB-KW"/>
</dbReference>
<dbReference type="SMART" id="SM00862">
    <property type="entry name" value="Trans_reg_C"/>
    <property type="match status" value="1"/>
</dbReference>
<dbReference type="PANTHER" id="PTHR35807:SF1">
    <property type="entry name" value="TRANSCRIPTIONAL REGULATOR REDD"/>
    <property type="match status" value="1"/>
</dbReference>
<dbReference type="InterPro" id="IPR019734">
    <property type="entry name" value="TPR_rpt"/>
</dbReference>
<dbReference type="CDD" id="cd15831">
    <property type="entry name" value="BTAD"/>
    <property type="match status" value="1"/>
</dbReference>
<dbReference type="SUPFAM" id="SSF52540">
    <property type="entry name" value="P-loop containing nucleoside triphosphate hydrolases"/>
    <property type="match status" value="1"/>
</dbReference>
<feature type="domain" description="Bacterial transcriptional activator" evidence="6">
    <location>
        <begin position="141"/>
        <end position="286"/>
    </location>
</feature>
<evidence type="ECO:0000313" key="8">
    <source>
        <dbReference type="Proteomes" id="UP000635245"/>
    </source>
</evidence>
<dbReference type="GO" id="GO:0006355">
    <property type="term" value="P:regulation of DNA-templated transcription"/>
    <property type="evidence" value="ECO:0007669"/>
    <property type="project" value="InterPro"/>
</dbReference>
<dbReference type="PANTHER" id="PTHR35807">
    <property type="entry name" value="TRANSCRIPTIONAL REGULATOR REDD-RELATED"/>
    <property type="match status" value="1"/>
</dbReference>
<dbReference type="GO" id="GO:0043531">
    <property type="term" value="F:ADP binding"/>
    <property type="evidence" value="ECO:0007669"/>
    <property type="project" value="InterPro"/>
</dbReference>
<reference evidence="7" key="1">
    <citation type="submission" date="2020-12" db="EMBL/GenBank/DDBJ databases">
        <title>Prauserella sp. ASG 168, a novel actinomycete isolated from cave rock.</title>
        <authorList>
            <person name="Suriyachadkun C."/>
        </authorList>
    </citation>
    <scope>NUCLEOTIDE SEQUENCE</scope>
    <source>
        <strain evidence="7">ASG 168</strain>
    </source>
</reference>
<dbReference type="InterPro" id="IPR016032">
    <property type="entry name" value="Sig_transdc_resp-reg_C-effctor"/>
</dbReference>
<comment type="similarity">
    <text evidence="1">Belongs to the AfsR/DnrI/RedD regulatory family.</text>
</comment>
<dbReference type="AlphaFoldDB" id="A0A934QZP9"/>
<dbReference type="InterPro" id="IPR036388">
    <property type="entry name" value="WH-like_DNA-bd_sf"/>
</dbReference>
<dbReference type="EMBL" id="JAENJH010000009">
    <property type="protein sequence ID" value="MBK1788228.1"/>
    <property type="molecule type" value="Genomic_DNA"/>
</dbReference>
<name>A0A934QZP9_9PSEU</name>
<comment type="caution">
    <text evidence="7">The sequence shown here is derived from an EMBL/GenBank/DDBJ whole genome shotgun (WGS) entry which is preliminary data.</text>
</comment>
<proteinExistence type="inferred from homology"/>
<evidence type="ECO:0000256" key="3">
    <source>
        <dbReference type="ARBA" id="ARBA00023125"/>
    </source>
</evidence>
<keyword evidence="4" id="KW-0804">Transcription</keyword>
<dbReference type="Pfam" id="PF13401">
    <property type="entry name" value="AAA_22"/>
    <property type="match status" value="1"/>
</dbReference>
<gene>
    <name evidence="7" type="ORF">JHE00_28190</name>
</gene>
<evidence type="ECO:0000256" key="2">
    <source>
        <dbReference type="ARBA" id="ARBA00023015"/>
    </source>
</evidence>
<accession>A0A934QZP9</accession>